<evidence type="ECO:0000313" key="1">
    <source>
        <dbReference type="EMBL" id="KAJ9661279.1"/>
    </source>
</evidence>
<proteinExistence type="predicted"/>
<gene>
    <name evidence="1" type="ORF">H2198_002022</name>
</gene>
<protein>
    <submittedName>
        <fullName evidence="1">Uncharacterized protein</fullName>
    </submittedName>
</protein>
<comment type="caution">
    <text evidence="1">The sequence shown here is derived from an EMBL/GenBank/DDBJ whole genome shotgun (WGS) entry which is preliminary data.</text>
</comment>
<accession>A0ACC3AFB0</accession>
<sequence>MERPDDGLGRERDVNTYGYTIAKDNAHVILGNVYTGHHPSAIDQAEEARKALYEAPESDNIHARSKQLNLPEIPPASVEWIWSTPIRDWLQGNGPFFWITGKPGSGKSTLMNYLLKTPRTEQFLNQSQHKFTLIGFFFDFRARDSVTNNLLGLVKSFLTQLSKRFPNIEKNLAEQNQRSLFRNANADELEELLRQKFRSIPLRICAFIDGLDEYKGDYLRLGEFLIRIQHYADLKMCLASRSESAFQECFEGIPRIRMQDYNGASIQVYIDQAIKRGRATLIDVDFVLDEPMRREILQRARGVIIWARFAVDELLKSAESRLSRTELYGILTQLPEDLEEMYVRNLERLPTMHRVEAALLLHFITGIGNGSLYIDVLHGLWDFFADQLPSISNLQAPTDCNAFKRRLNTLLGSFIDIVESKRRGRFEFLRYELKPAYQVLLIHETLQSFLSQSAYLQSLLPVALAQRFRTDFKLKVYAEVIKMASQEKSFDNKFEIFIEWISSRKTNDFIKQQLQSFTSSHAWKLRVELLAEAIANFPTVALLQEKTRKSSYDVVKEIMSCDLIILAPTAITQYTVPTYQTPHAWADAKAKGYADIVLAIKHGLALYLSDWLRDSPRNLSEQDWNTLLVVALSSIPPSVDDSFYWDQSKAIISLIRARLENISPDVLMACIHIRRLPSDNQRFLANMLLSMSYPPRTELSGLVPNRDPLEEREYNDLLGCWMRLSYPRPLAKVLLHIIIQVGANINAINESTGSLLYDFMIKWKRFTDLRGEDFLHIFPPDFSKFLLMVKLGADPQLGHRGSTSIRIAKGLYRRDVIERIFRPGFAQSRTMRALRPIVQVLKYHEKHGKWPDLSYHIRQEPEDSMARWKMNESHQIILDENDIDRCGLD</sequence>
<evidence type="ECO:0000313" key="2">
    <source>
        <dbReference type="Proteomes" id="UP001172386"/>
    </source>
</evidence>
<keyword evidence="2" id="KW-1185">Reference proteome</keyword>
<dbReference type="Proteomes" id="UP001172386">
    <property type="component" value="Unassembled WGS sequence"/>
</dbReference>
<reference evidence="1" key="1">
    <citation type="submission" date="2022-10" db="EMBL/GenBank/DDBJ databases">
        <title>Culturing micro-colonial fungi from biological soil crusts in the Mojave desert and describing Neophaeococcomyces mojavensis, and introducing the new genera and species Taxawa tesnikishii.</title>
        <authorList>
            <person name="Kurbessoian T."/>
            <person name="Stajich J.E."/>
        </authorList>
    </citation>
    <scope>NUCLEOTIDE SEQUENCE</scope>
    <source>
        <strain evidence="1">JES_112</strain>
    </source>
</reference>
<dbReference type="EMBL" id="JAPDRQ010000024">
    <property type="protein sequence ID" value="KAJ9661279.1"/>
    <property type="molecule type" value="Genomic_DNA"/>
</dbReference>
<organism evidence="1 2">
    <name type="scientific">Neophaeococcomyces mojaviensis</name>
    <dbReference type="NCBI Taxonomy" id="3383035"/>
    <lineage>
        <taxon>Eukaryota</taxon>
        <taxon>Fungi</taxon>
        <taxon>Dikarya</taxon>
        <taxon>Ascomycota</taxon>
        <taxon>Pezizomycotina</taxon>
        <taxon>Eurotiomycetes</taxon>
        <taxon>Chaetothyriomycetidae</taxon>
        <taxon>Chaetothyriales</taxon>
        <taxon>Chaetothyriales incertae sedis</taxon>
        <taxon>Neophaeococcomyces</taxon>
    </lineage>
</organism>
<name>A0ACC3AFB0_9EURO</name>